<dbReference type="OrthoDB" id="5829268at2759"/>
<comment type="caution">
    <text evidence="1">The sequence shown here is derived from an EMBL/GenBank/DDBJ whole genome shotgun (WGS) entry which is preliminary data.</text>
</comment>
<protein>
    <submittedName>
        <fullName evidence="1">Uncharacterized protein</fullName>
    </submittedName>
</protein>
<dbReference type="EMBL" id="CAJFCW020000001">
    <property type="protein sequence ID" value="CAG9080390.1"/>
    <property type="molecule type" value="Genomic_DNA"/>
</dbReference>
<name>A0A811JS04_9BILA</name>
<evidence type="ECO:0000313" key="1">
    <source>
        <dbReference type="EMBL" id="CAD5206072.1"/>
    </source>
</evidence>
<dbReference type="Proteomes" id="UP000783686">
    <property type="component" value="Unassembled WGS sequence"/>
</dbReference>
<accession>A0A811JS04</accession>
<reference evidence="1" key="1">
    <citation type="submission" date="2020-09" db="EMBL/GenBank/DDBJ databases">
        <authorList>
            <person name="Kikuchi T."/>
        </authorList>
    </citation>
    <scope>NUCLEOTIDE SEQUENCE</scope>
    <source>
        <strain evidence="1">SH1</strain>
    </source>
</reference>
<gene>
    <name evidence="1" type="ORF">BOKJ2_LOCUS756</name>
</gene>
<organism evidence="1 2">
    <name type="scientific">Bursaphelenchus okinawaensis</name>
    <dbReference type="NCBI Taxonomy" id="465554"/>
    <lineage>
        <taxon>Eukaryota</taxon>
        <taxon>Metazoa</taxon>
        <taxon>Ecdysozoa</taxon>
        <taxon>Nematoda</taxon>
        <taxon>Chromadorea</taxon>
        <taxon>Rhabditida</taxon>
        <taxon>Tylenchina</taxon>
        <taxon>Tylenchomorpha</taxon>
        <taxon>Aphelenchoidea</taxon>
        <taxon>Aphelenchoididae</taxon>
        <taxon>Bursaphelenchus</taxon>
    </lineage>
</organism>
<sequence>MGKRKHEDSPEIIEDSFLKKVRFDETLASNGYIPQVNGYHGVQARVLEGIDVWLVRKPKSLSIDELKDISLPKKIKPTNCDKQVDTSLGLLDCELEKPSKSMFYFETPKERGDKNPKVPLQKKIKGIAWVKMPVEVEDPFPQAREEDFELMDIKVEDEDIMDIPFKVKSIRKKPDCSLSSKERLQAFGAGDSTEIGKRKKEKLKKVKKEKSYY</sequence>
<dbReference type="EMBL" id="CAJFDH010000001">
    <property type="protein sequence ID" value="CAD5206072.1"/>
    <property type="molecule type" value="Genomic_DNA"/>
</dbReference>
<keyword evidence="2" id="KW-1185">Reference proteome</keyword>
<dbReference type="AlphaFoldDB" id="A0A811JS04"/>
<evidence type="ECO:0000313" key="2">
    <source>
        <dbReference type="Proteomes" id="UP000614601"/>
    </source>
</evidence>
<proteinExistence type="predicted"/>
<dbReference type="Proteomes" id="UP000614601">
    <property type="component" value="Unassembled WGS sequence"/>
</dbReference>